<proteinExistence type="predicted"/>
<accession>A0A4U0UWG2</accession>
<organism evidence="3 4">
    <name type="scientific">Friedmanniomyces endolithicus</name>
    <dbReference type="NCBI Taxonomy" id="329885"/>
    <lineage>
        <taxon>Eukaryota</taxon>
        <taxon>Fungi</taxon>
        <taxon>Dikarya</taxon>
        <taxon>Ascomycota</taxon>
        <taxon>Pezizomycotina</taxon>
        <taxon>Dothideomycetes</taxon>
        <taxon>Dothideomycetidae</taxon>
        <taxon>Mycosphaerellales</taxon>
        <taxon>Teratosphaeriaceae</taxon>
        <taxon>Friedmanniomyces</taxon>
    </lineage>
</organism>
<dbReference type="EMBL" id="JAUJLE010000835">
    <property type="protein sequence ID" value="KAK0950438.1"/>
    <property type="molecule type" value="Genomic_DNA"/>
</dbReference>
<sequence length="158" mass="16979">MLQAGKWGIPSCARSKTRKSPATQLSDDEIRRRILANATVLFPSAAATNAYEIVYGSRPRLTSSRDATSGCDDPPWQYAMLVRRSPSGEYAPLIRGVAWSTQAPWSMVLQGLLDATACAVHKRFGSLPMPEVEMGEELPLYQAGAGTVAGLVVVPAES</sequence>
<keyword evidence="5" id="KW-1185">Reference proteome</keyword>
<evidence type="ECO:0000313" key="2">
    <source>
        <dbReference type="EMBL" id="KAK0950438.1"/>
    </source>
</evidence>
<dbReference type="Proteomes" id="UP000310066">
    <property type="component" value="Unassembled WGS sequence"/>
</dbReference>
<evidence type="ECO:0000256" key="1">
    <source>
        <dbReference type="SAM" id="MobiDB-lite"/>
    </source>
</evidence>
<reference evidence="2" key="2">
    <citation type="submission" date="2023-06" db="EMBL/GenBank/DDBJ databases">
        <title>Black Yeasts Isolated from many extreme environments.</title>
        <authorList>
            <person name="Coleine C."/>
            <person name="Stajich J.E."/>
            <person name="Selbmann L."/>
        </authorList>
    </citation>
    <scope>NUCLEOTIDE SEQUENCE</scope>
    <source>
        <strain evidence="2">CCFEE 5200</strain>
    </source>
</reference>
<reference evidence="3 4" key="1">
    <citation type="submission" date="2017-03" db="EMBL/GenBank/DDBJ databases">
        <title>Genomes of endolithic fungi from Antarctica.</title>
        <authorList>
            <person name="Coleine C."/>
            <person name="Masonjones S."/>
            <person name="Stajich J.E."/>
        </authorList>
    </citation>
    <scope>NUCLEOTIDE SEQUENCE [LARGE SCALE GENOMIC DNA]</scope>
    <source>
        <strain evidence="3 4">CCFEE 5311</strain>
    </source>
</reference>
<dbReference type="OrthoDB" id="3850897at2759"/>
<dbReference type="EMBL" id="NAJP01000033">
    <property type="protein sequence ID" value="TKA40470.1"/>
    <property type="molecule type" value="Genomic_DNA"/>
</dbReference>
<protein>
    <submittedName>
        <fullName evidence="3">Uncharacterized protein</fullName>
    </submittedName>
</protein>
<dbReference type="AlphaFoldDB" id="A0A4U0UWG2"/>
<comment type="caution">
    <text evidence="3">The sequence shown here is derived from an EMBL/GenBank/DDBJ whole genome shotgun (WGS) entry which is preliminary data.</text>
</comment>
<dbReference type="Proteomes" id="UP001175353">
    <property type="component" value="Unassembled WGS sequence"/>
</dbReference>
<evidence type="ECO:0000313" key="5">
    <source>
        <dbReference type="Proteomes" id="UP001175353"/>
    </source>
</evidence>
<name>A0A4U0UWG2_9PEZI</name>
<feature type="region of interest" description="Disordered" evidence="1">
    <location>
        <begin position="1"/>
        <end position="24"/>
    </location>
</feature>
<evidence type="ECO:0000313" key="4">
    <source>
        <dbReference type="Proteomes" id="UP000310066"/>
    </source>
</evidence>
<gene>
    <name evidence="3" type="ORF">B0A54_09419</name>
    <name evidence="2" type="ORF">LTR91_025665</name>
</gene>
<evidence type="ECO:0000313" key="3">
    <source>
        <dbReference type="EMBL" id="TKA40470.1"/>
    </source>
</evidence>